<feature type="signal peptide" evidence="1">
    <location>
        <begin position="1"/>
        <end position="21"/>
    </location>
</feature>
<accession>A0ABP7LH88</accession>
<dbReference type="RefSeq" id="WP_344699615.1">
    <property type="nucleotide sequence ID" value="NZ_BAABBM010000001.1"/>
</dbReference>
<protein>
    <recommendedName>
        <fullName evidence="4">DUF3313 domain-containing protein</fullName>
    </recommendedName>
</protein>
<dbReference type="Pfam" id="PF11769">
    <property type="entry name" value="DUF3313"/>
    <property type="match status" value="1"/>
</dbReference>
<comment type="caution">
    <text evidence="2">The sequence shown here is derived from an EMBL/GenBank/DDBJ whole genome shotgun (WGS) entry which is preliminary data.</text>
</comment>
<dbReference type="Proteomes" id="UP001500827">
    <property type="component" value="Unassembled WGS sequence"/>
</dbReference>
<feature type="chain" id="PRO_5046493948" description="DUF3313 domain-containing protein" evidence="1">
    <location>
        <begin position="22"/>
        <end position="227"/>
    </location>
</feature>
<dbReference type="InterPro" id="IPR021747">
    <property type="entry name" value="DUF3313"/>
</dbReference>
<reference evidence="3" key="1">
    <citation type="journal article" date="2019" name="Int. J. Syst. Evol. Microbiol.">
        <title>The Global Catalogue of Microorganisms (GCM) 10K type strain sequencing project: providing services to taxonomists for standard genome sequencing and annotation.</title>
        <authorList>
            <consortium name="The Broad Institute Genomics Platform"/>
            <consortium name="The Broad Institute Genome Sequencing Center for Infectious Disease"/>
            <person name="Wu L."/>
            <person name="Ma J."/>
        </authorList>
    </citation>
    <scope>NUCLEOTIDE SEQUENCE [LARGE SCALE GENOMIC DNA]</scope>
    <source>
        <strain evidence="3">JCM 17543</strain>
    </source>
</reference>
<dbReference type="EMBL" id="BAABBM010000001">
    <property type="protein sequence ID" value="GAA3901873.1"/>
    <property type="molecule type" value="Genomic_DNA"/>
</dbReference>
<sequence length="227" mass="24143">MHVARSLLAATLIATSCPAAAAPPPTWQGLVLVKSKKMDVVYLLPNADFRSYTQIMYDPVQIAFQKDWLQNYNDQAIGLSDRIDPGELRTAITQATKQFDNYFAAAFTKAGYPIASVPGPNVLRVSTAVLNVSVTAPDTGSSAGTTVAASAGQATFVVELRDSVSNQLLGQAIDPQIAGDYGGSIRTSASNWSDFDDVFKAWAQLSVAGLTKLKSLSPVDTNGIQKK</sequence>
<evidence type="ECO:0000313" key="3">
    <source>
        <dbReference type="Proteomes" id="UP001500827"/>
    </source>
</evidence>
<evidence type="ECO:0000256" key="1">
    <source>
        <dbReference type="SAM" id="SignalP"/>
    </source>
</evidence>
<evidence type="ECO:0000313" key="2">
    <source>
        <dbReference type="EMBL" id="GAA3901873.1"/>
    </source>
</evidence>
<proteinExistence type="predicted"/>
<evidence type="ECO:0008006" key="4">
    <source>
        <dbReference type="Google" id="ProtNLM"/>
    </source>
</evidence>
<name>A0ABP7LH88_9SPHN</name>
<gene>
    <name evidence="2" type="ORF">GCM10022276_20760</name>
</gene>
<dbReference type="PROSITE" id="PS51257">
    <property type="entry name" value="PROKAR_LIPOPROTEIN"/>
    <property type="match status" value="1"/>
</dbReference>
<organism evidence="2 3">
    <name type="scientific">Sphingomonas limnosediminicola</name>
    <dbReference type="NCBI Taxonomy" id="940133"/>
    <lineage>
        <taxon>Bacteria</taxon>
        <taxon>Pseudomonadati</taxon>
        <taxon>Pseudomonadota</taxon>
        <taxon>Alphaproteobacteria</taxon>
        <taxon>Sphingomonadales</taxon>
        <taxon>Sphingomonadaceae</taxon>
        <taxon>Sphingomonas</taxon>
    </lineage>
</organism>
<keyword evidence="1" id="KW-0732">Signal</keyword>
<keyword evidence="3" id="KW-1185">Reference proteome</keyword>